<dbReference type="RefSeq" id="WP_054552983.1">
    <property type="nucleotide sequence ID" value="NZ_LJTC01000006.1"/>
</dbReference>
<evidence type="ECO:0000313" key="3">
    <source>
        <dbReference type="Proteomes" id="UP000050378"/>
    </source>
</evidence>
<protein>
    <submittedName>
        <fullName evidence="2">Uncharacterized protein</fullName>
    </submittedName>
</protein>
<gene>
    <name evidence="2" type="ORF">AOG27_10525</name>
</gene>
<dbReference type="EMBL" id="LJTC01000006">
    <property type="protein sequence ID" value="KPM83527.1"/>
    <property type="molecule type" value="Genomic_DNA"/>
</dbReference>
<organism evidence="2 3">
    <name type="scientific">Pseudoalteromonas lipolytica</name>
    <dbReference type="NCBI Taxonomy" id="570156"/>
    <lineage>
        <taxon>Bacteria</taxon>
        <taxon>Pseudomonadati</taxon>
        <taxon>Pseudomonadota</taxon>
        <taxon>Gammaproteobacteria</taxon>
        <taxon>Alteromonadales</taxon>
        <taxon>Pseudoalteromonadaceae</taxon>
        <taxon>Pseudoalteromonas</taxon>
    </lineage>
</organism>
<keyword evidence="1" id="KW-0732">Signal</keyword>
<accession>A0A0P7DR71</accession>
<dbReference type="OrthoDB" id="6315201at2"/>
<sequence>MQKILVLLVFLVSCIVRAETDPCESNQYSVKLKSNLSHPESFELPAIFYKTNNSKIIVSVSKAINFVEKNMATHKPYLKNAKAFIIRSLSELPKNKLVDHSSLWIPTEGLQGQELNKAIHVMAGYQGLFEGLLLNNEASISINEKLITSSNTVYMIGKDPEPVHGLDYIHKLVVSSSNNIVFSKCWLDSK</sequence>
<feature type="signal peptide" evidence="1">
    <location>
        <begin position="1"/>
        <end position="18"/>
    </location>
</feature>
<dbReference type="STRING" id="570156.AOG27_10525"/>
<dbReference type="Proteomes" id="UP000050378">
    <property type="component" value="Unassembled WGS sequence"/>
</dbReference>
<dbReference type="PATRIC" id="fig|570156.3.peg.3194"/>
<dbReference type="AlphaFoldDB" id="A0A0P7DR71"/>
<feature type="chain" id="PRO_5006137997" evidence="1">
    <location>
        <begin position="19"/>
        <end position="190"/>
    </location>
</feature>
<evidence type="ECO:0000256" key="1">
    <source>
        <dbReference type="SAM" id="SignalP"/>
    </source>
</evidence>
<proteinExistence type="predicted"/>
<name>A0A0P7DR71_9GAMM</name>
<comment type="caution">
    <text evidence="2">The sequence shown here is derived from an EMBL/GenBank/DDBJ whole genome shotgun (WGS) entry which is preliminary data.</text>
</comment>
<evidence type="ECO:0000313" key="2">
    <source>
        <dbReference type="EMBL" id="KPM83527.1"/>
    </source>
</evidence>
<reference evidence="2 3" key="1">
    <citation type="submission" date="2015-09" db="EMBL/GenBank/DDBJ databases">
        <title>Draft Genome Sequence of Pseudoalteromonas lipolytica UCD-48B.</title>
        <authorList>
            <person name="Krusor M."/>
            <person name="Coil D.A."/>
            <person name="Lang J.M."/>
            <person name="Eisen J.A."/>
            <person name="Alexiev A."/>
        </authorList>
    </citation>
    <scope>NUCLEOTIDE SEQUENCE [LARGE SCALE GENOMIC DNA]</scope>
    <source>
        <strain evidence="2 3">UCD-48B</strain>
    </source>
</reference>